<dbReference type="InterPro" id="IPR011006">
    <property type="entry name" value="CheY-like_superfamily"/>
</dbReference>
<dbReference type="PRINTS" id="PR00038">
    <property type="entry name" value="HTHLUXR"/>
</dbReference>
<keyword evidence="2 5" id="KW-0238">DNA-binding</keyword>
<comment type="caution">
    <text evidence="5">The sequence shown here is derived from an EMBL/GenBank/DDBJ whole genome shotgun (WGS) entry which is preliminary data.</text>
</comment>
<evidence type="ECO:0000256" key="2">
    <source>
        <dbReference type="ARBA" id="ARBA00023125"/>
    </source>
</evidence>
<reference evidence="5 6" key="1">
    <citation type="submission" date="2020-08" db="EMBL/GenBank/DDBJ databases">
        <title>Sequencing the genomes of 1000 actinobacteria strains.</title>
        <authorList>
            <person name="Klenk H.-P."/>
        </authorList>
    </citation>
    <scope>NUCLEOTIDE SEQUENCE [LARGE SCALE GENOMIC DNA]</scope>
    <source>
        <strain evidence="5 6">DSM 43768</strain>
    </source>
</reference>
<dbReference type="GO" id="GO:0006355">
    <property type="term" value="P:regulation of DNA-templated transcription"/>
    <property type="evidence" value="ECO:0007669"/>
    <property type="project" value="InterPro"/>
</dbReference>
<dbReference type="SMART" id="SM00421">
    <property type="entry name" value="HTH_LUXR"/>
    <property type="match status" value="1"/>
</dbReference>
<evidence type="ECO:0000256" key="1">
    <source>
        <dbReference type="ARBA" id="ARBA00023015"/>
    </source>
</evidence>
<evidence type="ECO:0000313" key="6">
    <source>
        <dbReference type="Proteomes" id="UP000565579"/>
    </source>
</evidence>
<protein>
    <submittedName>
        <fullName evidence="5">DNA-binding NarL/FixJ family response regulator</fullName>
    </submittedName>
</protein>
<sequence length="234" mass="24305">MTAASPSRRRAAPWGRERAAIPCCPPAHRETITVVVAGDQELGRARVAALIRGARGLEVAGEAATAEEAAGIRAEVALLYARAPGAVAATRVLAGGEPKVLVLGEREEIGGYARAVLRAGAAGLLPRDTPPARVLSAIRAVAAGDVVLARAVVEALTESPLDEAPGPGVLTRREAEVIALVARALSNEDIAAYLWISEATVKTHLNRVMAKLGLSSRAHVVAYAYDRGLVRPSP</sequence>
<proteinExistence type="predicted"/>
<feature type="domain" description="HTH luxR-type" evidence="4">
    <location>
        <begin position="163"/>
        <end position="228"/>
    </location>
</feature>
<keyword evidence="6" id="KW-1185">Reference proteome</keyword>
<dbReference type="InterPro" id="IPR000792">
    <property type="entry name" value="Tscrpt_reg_LuxR_C"/>
</dbReference>
<accession>A0A7X0NLX4</accession>
<dbReference type="InterPro" id="IPR039420">
    <property type="entry name" value="WalR-like"/>
</dbReference>
<dbReference type="PANTHER" id="PTHR43214">
    <property type="entry name" value="TWO-COMPONENT RESPONSE REGULATOR"/>
    <property type="match status" value="1"/>
</dbReference>
<name>A0A7X0NLX4_9ACTN</name>
<keyword evidence="1" id="KW-0805">Transcription regulation</keyword>
<dbReference type="GO" id="GO:0003677">
    <property type="term" value="F:DNA binding"/>
    <property type="evidence" value="ECO:0007669"/>
    <property type="project" value="UniProtKB-KW"/>
</dbReference>
<dbReference type="PANTHER" id="PTHR43214:SF24">
    <property type="entry name" value="TRANSCRIPTIONAL REGULATORY PROTEIN NARL-RELATED"/>
    <property type="match status" value="1"/>
</dbReference>
<dbReference type="Pfam" id="PF00196">
    <property type="entry name" value="GerE"/>
    <property type="match status" value="1"/>
</dbReference>
<evidence type="ECO:0000256" key="3">
    <source>
        <dbReference type="ARBA" id="ARBA00023163"/>
    </source>
</evidence>
<dbReference type="Proteomes" id="UP000565579">
    <property type="component" value="Unassembled WGS sequence"/>
</dbReference>
<dbReference type="EMBL" id="JACHMI010000001">
    <property type="protein sequence ID" value="MBB6545824.1"/>
    <property type="molecule type" value="Genomic_DNA"/>
</dbReference>
<gene>
    <name evidence="5" type="ORF">HD593_000619</name>
</gene>
<organism evidence="5 6">
    <name type="scientific">Nonomuraea rubra</name>
    <dbReference type="NCBI Taxonomy" id="46180"/>
    <lineage>
        <taxon>Bacteria</taxon>
        <taxon>Bacillati</taxon>
        <taxon>Actinomycetota</taxon>
        <taxon>Actinomycetes</taxon>
        <taxon>Streptosporangiales</taxon>
        <taxon>Streptosporangiaceae</taxon>
        <taxon>Nonomuraea</taxon>
    </lineage>
</organism>
<evidence type="ECO:0000313" key="5">
    <source>
        <dbReference type="EMBL" id="MBB6545824.1"/>
    </source>
</evidence>
<dbReference type="Gene3D" id="3.40.50.2300">
    <property type="match status" value="1"/>
</dbReference>
<dbReference type="AlphaFoldDB" id="A0A7X0NLX4"/>
<dbReference type="RefSeq" id="WP_185100616.1">
    <property type="nucleotide sequence ID" value="NZ_BAAAXY010000168.1"/>
</dbReference>
<dbReference type="PROSITE" id="PS50043">
    <property type="entry name" value="HTH_LUXR_2"/>
    <property type="match status" value="1"/>
</dbReference>
<dbReference type="InterPro" id="IPR016032">
    <property type="entry name" value="Sig_transdc_resp-reg_C-effctor"/>
</dbReference>
<dbReference type="SUPFAM" id="SSF46894">
    <property type="entry name" value="C-terminal effector domain of the bipartite response regulators"/>
    <property type="match status" value="1"/>
</dbReference>
<dbReference type="CDD" id="cd06170">
    <property type="entry name" value="LuxR_C_like"/>
    <property type="match status" value="1"/>
</dbReference>
<keyword evidence="3" id="KW-0804">Transcription</keyword>
<evidence type="ECO:0000259" key="4">
    <source>
        <dbReference type="PROSITE" id="PS50043"/>
    </source>
</evidence>
<dbReference type="SUPFAM" id="SSF52172">
    <property type="entry name" value="CheY-like"/>
    <property type="match status" value="1"/>
</dbReference>